<dbReference type="InterPro" id="IPR013320">
    <property type="entry name" value="ConA-like_dom_sf"/>
</dbReference>
<dbReference type="InterPro" id="IPR002594">
    <property type="entry name" value="GH12"/>
</dbReference>
<gene>
    <name evidence="4" type="ORF">VTL71DRAFT_2846</name>
</gene>
<evidence type="ECO:0000256" key="3">
    <source>
        <dbReference type="SAM" id="SignalP"/>
    </source>
</evidence>
<evidence type="ECO:0008006" key="6">
    <source>
        <dbReference type="Google" id="ProtNLM"/>
    </source>
</evidence>
<comment type="similarity">
    <text evidence="1 2">Belongs to the glycosyl hydrolase 12 (cellulase H) family.</text>
</comment>
<accession>A0ABR4CA06</accession>
<name>A0ABR4CA06_9HELO</name>
<comment type="caution">
    <text evidence="4">The sequence shown here is derived from an EMBL/GenBank/DDBJ whole genome shotgun (WGS) entry which is preliminary data.</text>
</comment>
<keyword evidence="5" id="KW-1185">Reference proteome</keyword>
<keyword evidence="2" id="KW-0326">Glycosidase</keyword>
<feature type="chain" id="PRO_5046147288" description="Glycoside hydrolase family 12 protein" evidence="3">
    <location>
        <begin position="20"/>
        <end position="242"/>
    </location>
</feature>
<evidence type="ECO:0000313" key="5">
    <source>
        <dbReference type="Proteomes" id="UP001595075"/>
    </source>
</evidence>
<keyword evidence="2" id="KW-0624">Polysaccharide degradation</keyword>
<dbReference type="InterPro" id="IPR013319">
    <property type="entry name" value="GH11/12"/>
</dbReference>
<feature type="signal peptide" evidence="3">
    <location>
        <begin position="1"/>
        <end position="19"/>
    </location>
</feature>
<evidence type="ECO:0000313" key="4">
    <source>
        <dbReference type="EMBL" id="KAL2066774.1"/>
    </source>
</evidence>
<dbReference type="EMBL" id="JAZHXI010000011">
    <property type="protein sequence ID" value="KAL2066774.1"/>
    <property type="molecule type" value="Genomic_DNA"/>
</dbReference>
<dbReference type="Pfam" id="PF01670">
    <property type="entry name" value="Glyco_hydro_12"/>
    <property type="match status" value="1"/>
</dbReference>
<organism evidence="4 5">
    <name type="scientific">Oculimacula yallundae</name>
    <dbReference type="NCBI Taxonomy" id="86028"/>
    <lineage>
        <taxon>Eukaryota</taxon>
        <taxon>Fungi</taxon>
        <taxon>Dikarya</taxon>
        <taxon>Ascomycota</taxon>
        <taxon>Pezizomycotina</taxon>
        <taxon>Leotiomycetes</taxon>
        <taxon>Helotiales</taxon>
        <taxon>Ploettnerulaceae</taxon>
        <taxon>Oculimacula</taxon>
    </lineage>
</organism>
<evidence type="ECO:0000256" key="2">
    <source>
        <dbReference type="RuleBase" id="RU361163"/>
    </source>
</evidence>
<keyword evidence="2" id="KW-0378">Hydrolase</keyword>
<keyword evidence="2" id="KW-0119">Carbohydrate metabolism</keyword>
<sequence length="242" mass="26611">MLFINILLNLAAVIGLTSAQNKNLCAQYDYYSGSGYEFLNNLWGKDTGTGSQCTYVDKDSSSGVSWHSTWTWSGGQNNVKSYPYSGLILPNKPLLSQIKSMQSSASWSYNTSNIRCNVAYDLFTAADANHANSGGDYELMIWLGRYGGVWPIGSSTGNVTVNGQQWDLWRGFNGAMIVFSFVATTLPMNSFNQDLKPFFDYMSTKGFPASSQHLITYQIGSEAFTGGPATFTVKNWSAKLQT</sequence>
<proteinExistence type="inferred from homology"/>
<dbReference type="SUPFAM" id="SSF49899">
    <property type="entry name" value="Concanavalin A-like lectins/glucanases"/>
    <property type="match status" value="1"/>
</dbReference>
<reference evidence="4 5" key="1">
    <citation type="journal article" date="2024" name="Commun. Biol.">
        <title>Comparative genomic analysis of thermophilic fungi reveals convergent evolutionary adaptations and gene losses.</title>
        <authorList>
            <person name="Steindorff A.S."/>
            <person name="Aguilar-Pontes M.V."/>
            <person name="Robinson A.J."/>
            <person name="Andreopoulos B."/>
            <person name="LaButti K."/>
            <person name="Kuo A."/>
            <person name="Mondo S."/>
            <person name="Riley R."/>
            <person name="Otillar R."/>
            <person name="Haridas S."/>
            <person name="Lipzen A."/>
            <person name="Grimwood J."/>
            <person name="Schmutz J."/>
            <person name="Clum A."/>
            <person name="Reid I.D."/>
            <person name="Moisan M.C."/>
            <person name="Butler G."/>
            <person name="Nguyen T.T.M."/>
            <person name="Dewar K."/>
            <person name="Conant G."/>
            <person name="Drula E."/>
            <person name="Henrissat B."/>
            <person name="Hansel C."/>
            <person name="Singer S."/>
            <person name="Hutchinson M.I."/>
            <person name="de Vries R.P."/>
            <person name="Natvig D.O."/>
            <person name="Powell A.J."/>
            <person name="Tsang A."/>
            <person name="Grigoriev I.V."/>
        </authorList>
    </citation>
    <scope>NUCLEOTIDE SEQUENCE [LARGE SCALE GENOMIC DNA]</scope>
    <source>
        <strain evidence="4 5">CBS 494.80</strain>
    </source>
</reference>
<dbReference type="Proteomes" id="UP001595075">
    <property type="component" value="Unassembled WGS sequence"/>
</dbReference>
<dbReference type="Gene3D" id="2.60.120.180">
    <property type="match status" value="1"/>
</dbReference>
<dbReference type="PANTHER" id="PTHR34002:SF10">
    <property type="entry name" value="PUTATIVE-RELATED"/>
    <property type="match status" value="1"/>
</dbReference>
<evidence type="ECO:0000256" key="1">
    <source>
        <dbReference type="ARBA" id="ARBA00005519"/>
    </source>
</evidence>
<protein>
    <recommendedName>
        <fullName evidence="6">Glycoside hydrolase family 12 protein</fullName>
    </recommendedName>
</protein>
<keyword evidence="3" id="KW-0732">Signal</keyword>
<dbReference type="PANTHER" id="PTHR34002">
    <property type="entry name" value="BLR1656 PROTEIN"/>
    <property type="match status" value="1"/>
</dbReference>